<dbReference type="InterPro" id="IPR016888">
    <property type="entry name" value="UCP028498"/>
</dbReference>
<reference evidence="2" key="1">
    <citation type="journal article" date="2019" name="Int. J. Syst. Evol. Microbiol.">
        <title>The Global Catalogue of Microorganisms (GCM) 10K type strain sequencing project: providing services to taxonomists for standard genome sequencing and annotation.</title>
        <authorList>
            <consortium name="The Broad Institute Genomics Platform"/>
            <consortium name="The Broad Institute Genome Sequencing Center for Infectious Disease"/>
            <person name="Wu L."/>
            <person name="Ma J."/>
        </authorList>
    </citation>
    <scope>NUCLEOTIDE SEQUENCE [LARGE SCALE GENOMIC DNA]</scope>
    <source>
        <strain evidence="2">JCM 16544</strain>
    </source>
</reference>
<dbReference type="Proteomes" id="UP001501697">
    <property type="component" value="Unassembled WGS sequence"/>
</dbReference>
<sequence length="102" mass="10906">MPIWVVVVDDRVFVRTWYRRDTGWYGRAVASGQAWIRVAGDPVRAQVTVIGSRDSDAVDAAYRSKYGAAAASSMVTDEAAASTLLLTPASDPDTSGTVTLDP</sequence>
<comment type="caution">
    <text evidence="1">The sequence shown here is derived from an EMBL/GenBank/DDBJ whole genome shotgun (WGS) entry which is preliminary data.</text>
</comment>
<proteinExistence type="predicted"/>
<evidence type="ECO:0000313" key="1">
    <source>
        <dbReference type="EMBL" id="GAA3629929.1"/>
    </source>
</evidence>
<dbReference type="Pfam" id="PF10012">
    <property type="entry name" value="DUF2255"/>
    <property type="match status" value="1"/>
</dbReference>
<protein>
    <recommendedName>
        <fullName evidence="3">DUF2255 family protein</fullName>
    </recommendedName>
</protein>
<accession>A0ABP7ADF0</accession>
<gene>
    <name evidence="1" type="ORF">GCM10022200_10820</name>
</gene>
<keyword evidence="2" id="KW-1185">Reference proteome</keyword>
<evidence type="ECO:0008006" key="3">
    <source>
        <dbReference type="Google" id="ProtNLM"/>
    </source>
</evidence>
<organism evidence="1 2">
    <name type="scientific">Microbacterium awajiense</name>
    <dbReference type="NCBI Taxonomy" id="415214"/>
    <lineage>
        <taxon>Bacteria</taxon>
        <taxon>Bacillati</taxon>
        <taxon>Actinomycetota</taxon>
        <taxon>Actinomycetes</taxon>
        <taxon>Micrococcales</taxon>
        <taxon>Microbacteriaceae</taxon>
        <taxon>Microbacterium</taxon>
    </lineage>
</organism>
<dbReference type="EMBL" id="BAAAYU010000001">
    <property type="protein sequence ID" value="GAA3629929.1"/>
    <property type="molecule type" value="Genomic_DNA"/>
</dbReference>
<evidence type="ECO:0000313" key="2">
    <source>
        <dbReference type="Proteomes" id="UP001501697"/>
    </source>
</evidence>
<name>A0ABP7ADF0_9MICO</name>